<name>A0ACB7SEP3_HYAAI</name>
<sequence length="372" mass="39983">MNENRQSATSIANDASSLFATPRRQHQDSTSKVDKNAEILLSLESVLRQSGGRVPLSTVLDVLRKGPGLQRLSATEVLNACSDSRGRLSFHAMEGEVVVCRGEALSSQSQRSTDNERTTIVAVIPQSSTAQSSTGDKPSATRGRTPLYSFADEESHKCGISILQPLPPAVADEYFPAFVRHIVSPEAIIINLVGHMSHELEALLKTMDDYYSSPGKGGTGGLNMQDLVAGALCAYPHVDGTSGAENWRRGVVTRVHKNGILEVTDVDIGVKSLKLITCARQLASEFRSLPRQAVTVRLCRLRSAHGGVWGHQARARLAQLICGETVMCRLVNSVKGVPSVIICNTNGPEDVYASTVLIEEGLAVPVSSDEED</sequence>
<dbReference type="EMBL" id="CM023485">
    <property type="protein sequence ID" value="KAH6931627.1"/>
    <property type="molecule type" value="Genomic_DNA"/>
</dbReference>
<keyword evidence="2" id="KW-1185">Reference proteome</keyword>
<comment type="caution">
    <text evidence="1">The sequence shown here is derived from an EMBL/GenBank/DDBJ whole genome shotgun (WGS) entry which is preliminary data.</text>
</comment>
<evidence type="ECO:0000313" key="2">
    <source>
        <dbReference type="Proteomes" id="UP000821845"/>
    </source>
</evidence>
<protein>
    <submittedName>
        <fullName evidence="1">Uncharacterized protein</fullName>
    </submittedName>
</protein>
<accession>A0ACB7SEP3</accession>
<evidence type="ECO:0000313" key="1">
    <source>
        <dbReference type="EMBL" id="KAH6931627.1"/>
    </source>
</evidence>
<gene>
    <name evidence="1" type="ORF">HPB50_026136</name>
</gene>
<reference evidence="1" key="1">
    <citation type="submission" date="2020-05" db="EMBL/GenBank/DDBJ databases">
        <title>Large-scale comparative analyses of tick genomes elucidate their genetic diversity and vector capacities.</title>
        <authorList>
            <person name="Jia N."/>
            <person name="Wang J."/>
            <person name="Shi W."/>
            <person name="Du L."/>
            <person name="Sun Y."/>
            <person name="Zhan W."/>
            <person name="Jiang J."/>
            <person name="Wang Q."/>
            <person name="Zhang B."/>
            <person name="Ji P."/>
            <person name="Sakyi L.B."/>
            <person name="Cui X."/>
            <person name="Yuan T."/>
            <person name="Jiang B."/>
            <person name="Yang W."/>
            <person name="Lam T.T.-Y."/>
            <person name="Chang Q."/>
            <person name="Ding S."/>
            <person name="Wang X."/>
            <person name="Zhu J."/>
            <person name="Ruan X."/>
            <person name="Zhao L."/>
            <person name="Wei J."/>
            <person name="Que T."/>
            <person name="Du C."/>
            <person name="Cheng J."/>
            <person name="Dai P."/>
            <person name="Han X."/>
            <person name="Huang E."/>
            <person name="Gao Y."/>
            <person name="Liu J."/>
            <person name="Shao H."/>
            <person name="Ye R."/>
            <person name="Li L."/>
            <person name="Wei W."/>
            <person name="Wang X."/>
            <person name="Wang C."/>
            <person name="Yang T."/>
            <person name="Huo Q."/>
            <person name="Li W."/>
            <person name="Guo W."/>
            <person name="Chen H."/>
            <person name="Zhou L."/>
            <person name="Ni X."/>
            <person name="Tian J."/>
            <person name="Zhou Y."/>
            <person name="Sheng Y."/>
            <person name="Liu T."/>
            <person name="Pan Y."/>
            <person name="Xia L."/>
            <person name="Li J."/>
            <person name="Zhao F."/>
            <person name="Cao W."/>
        </authorList>
    </citation>
    <scope>NUCLEOTIDE SEQUENCE</scope>
    <source>
        <strain evidence="1">Hyas-2018</strain>
    </source>
</reference>
<dbReference type="Proteomes" id="UP000821845">
    <property type="component" value="Chromosome 5"/>
</dbReference>
<proteinExistence type="predicted"/>
<organism evidence="1 2">
    <name type="scientific">Hyalomma asiaticum</name>
    <name type="common">Tick</name>
    <dbReference type="NCBI Taxonomy" id="266040"/>
    <lineage>
        <taxon>Eukaryota</taxon>
        <taxon>Metazoa</taxon>
        <taxon>Ecdysozoa</taxon>
        <taxon>Arthropoda</taxon>
        <taxon>Chelicerata</taxon>
        <taxon>Arachnida</taxon>
        <taxon>Acari</taxon>
        <taxon>Parasitiformes</taxon>
        <taxon>Ixodida</taxon>
        <taxon>Ixodoidea</taxon>
        <taxon>Ixodidae</taxon>
        <taxon>Hyalomminae</taxon>
        <taxon>Hyalomma</taxon>
    </lineage>
</organism>